<keyword evidence="2" id="KW-1185">Reference proteome</keyword>
<dbReference type="Proteomes" id="UP001302222">
    <property type="component" value="Unassembled WGS sequence"/>
</dbReference>
<evidence type="ECO:0000313" key="2">
    <source>
        <dbReference type="Proteomes" id="UP001302222"/>
    </source>
</evidence>
<reference evidence="1 2" key="1">
    <citation type="submission" date="2023-12" db="EMBL/GenBank/DDBJ databases">
        <title>Novel species of the genus Arcicella isolated from rivers.</title>
        <authorList>
            <person name="Lu H."/>
        </authorList>
    </citation>
    <scope>NUCLEOTIDE SEQUENCE [LARGE SCALE GENOMIC DNA]</scope>
    <source>
        <strain evidence="1 2">DC25W</strain>
    </source>
</reference>
<proteinExistence type="predicted"/>
<name>A0ABU5SK71_9BACT</name>
<dbReference type="RefSeq" id="WP_323259187.1">
    <property type="nucleotide sequence ID" value="NZ_JAYGIM010000010.1"/>
</dbReference>
<dbReference type="EMBL" id="JAYGIM010000010">
    <property type="protein sequence ID" value="MEA5427619.1"/>
    <property type="molecule type" value="Genomic_DNA"/>
</dbReference>
<accession>A0ABU5SK71</accession>
<sequence>MEIKVLHILFWWFTFYQTGWSNPNLLFNERKKIAVINHKNTFENTDSTSEVFKGFNRFRHFLGMNASKTIVQAEQIIPFLLYPFKHDGETFAGYTVRKKGALLTQNEIISLKKIICSDRNYAFDNLMKNCTFTPILGLEFKKGTQIVQVLICLDCDVWRFVGHNLNKEEDFDIAHERMINYLRQIFPTDAVVKQIH</sequence>
<protein>
    <submittedName>
        <fullName evidence="1">Uncharacterized protein</fullName>
    </submittedName>
</protein>
<evidence type="ECO:0000313" key="1">
    <source>
        <dbReference type="EMBL" id="MEA5427619.1"/>
    </source>
</evidence>
<gene>
    <name evidence="1" type="ORF">VB798_13605</name>
</gene>
<organism evidence="1 2">
    <name type="scientific">Arcicella lustrica</name>
    <dbReference type="NCBI Taxonomy" id="2984196"/>
    <lineage>
        <taxon>Bacteria</taxon>
        <taxon>Pseudomonadati</taxon>
        <taxon>Bacteroidota</taxon>
        <taxon>Cytophagia</taxon>
        <taxon>Cytophagales</taxon>
        <taxon>Flectobacillaceae</taxon>
        <taxon>Arcicella</taxon>
    </lineage>
</organism>
<comment type="caution">
    <text evidence="1">The sequence shown here is derived from an EMBL/GenBank/DDBJ whole genome shotgun (WGS) entry which is preliminary data.</text>
</comment>